<feature type="compositionally biased region" description="Low complexity" evidence="8">
    <location>
        <begin position="187"/>
        <end position="203"/>
    </location>
</feature>
<gene>
    <name evidence="10" type="ORF">HETIRDRAFT_420380</name>
</gene>
<dbReference type="Pfam" id="PF12457">
    <property type="entry name" value="TIP_N"/>
    <property type="match status" value="1"/>
</dbReference>
<protein>
    <recommendedName>
        <fullName evidence="9">G-patch domain-containing protein</fullName>
    </recommendedName>
</protein>
<dbReference type="InterPro" id="IPR000467">
    <property type="entry name" value="G_patch_dom"/>
</dbReference>
<dbReference type="InterPro" id="IPR022783">
    <property type="entry name" value="GCFC_dom"/>
</dbReference>
<keyword evidence="4" id="KW-0747">Spliceosome</keyword>
<evidence type="ECO:0000259" key="9">
    <source>
        <dbReference type="PROSITE" id="PS50174"/>
    </source>
</evidence>
<keyword evidence="6" id="KW-0539">Nucleus</keyword>
<dbReference type="STRING" id="747525.W4K0A4"/>
<evidence type="ECO:0000256" key="1">
    <source>
        <dbReference type="ARBA" id="ARBA00004123"/>
    </source>
</evidence>
<dbReference type="InParanoid" id="W4K0A4"/>
<feature type="region of interest" description="Disordered" evidence="8">
    <location>
        <begin position="306"/>
        <end position="357"/>
    </location>
</feature>
<organism evidence="10 11">
    <name type="scientific">Heterobasidion irregulare (strain TC 32-1)</name>
    <dbReference type="NCBI Taxonomy" id="747525"/>
    <lineage>
        <taxon>Eukaryota</taxon>
        <taxon>Fungi</taxon>
        <taxon>Dikarya</taxon>
        <taxon>Basidiomycota</taxon>
        <taxon>Agaricomycotina</taxon>
        <taxon>Agaricomycetes</taxon>
        <taxon>Russulales</taxon>
        <taxon>Bondarzewiaceae</taxon>
        <taxon>Heterobasidion</taxon>
        <taxon>Heterobasidion annosum species complex</taxon>
    </lineage>
</organism>
<dbReference type="OrthoDB" id="4822at2759"/>
<comment type="similarity">
    <text evidence="2">Belongs to the TFP11/STIP family.</text>
</comment>
<dbReference type="PANTHER" id="PTHR23329">
    <property type="entry name" value="TUFTELIN-INTERACTING PROTEIN 11-RELATED"/>
    <property type="match status" value="1"/>
</dbReference>
<feature type="compositionally biased region" description="Basic and acidic residues" evidence="8">
    <location>
        <begin position="98"/>
        <end position="108"/>
    </location>
</feature>
<dbReference type="FunCoup" id="W4K0A4">
    <property type="interactions" value="663"/>
</dbReference>
<dbReference type="HOGENOM" id="CLU_007977_2_1_1"/>
<dbReference type="PROSITE" id="PS50174">
    <property type="entry name" value="G_PATCH"/>
    <property type="match status" value="1"/>
</dbReference>
<dbReference type="RefSeq" id="XP_009549474.1">
    <property type="nucleotide sequence ID" value="XM_009551179.1"/>
</dbReference>
<evidence type="ECO:0000313" key="11">
    <source>
        <dbReference type="Proteomes" id="UP000030671"/>
    </source>
</evidence>
<evidence type="ECO:0000256" key="7">
    <source>
        <dbReference type="SAM" id="Coils"/>
    </source>
</evidence>
<keyword evidence="3" id="KW-0507">mRNA processing</keyword>
<evidence type="ECO:0000256" key="4">
    <source>
        <dbReference type="ARBA" id="ARBA00022728"/>
    </source>
</evidence>
<dbReference type="GeneID" id="20673651"/>
<dbReference type="Pfam" id="PF01585">
    <property type="entry name" value="G-patch"/>
    <property type="match status" value="1"/>
</dbReference>
<proteinExistence type="inferred from homology"/>
<keyword evidence="7" id="KW-0175">Coiled coil</keyword>
<feature type="compositionally biased region" description="Basic and acidic residues" evidence="8">
    <location>
        <begin position="339"/>
        <end position="351"/>
    </location>
</feature>
<dbReference type="KEGG" id="hir:HETIRDRAFT_420380"/>
<dbReference type="GO" id="GO:0000390">
    <property type="term" value="P:spliceosomal complex disassembly"/>
    <property type="evidence" value="ECO:0007669"/>
    <property type="project" value="InterPro"/>
</dbReference>
<feature type="compositionally biased region" description="Low complexity" evidence="8">
    <location>
        <begin position="169"/>
        <end position="180"/>
    </location>
</feature>
<dbReference type="InterPro" id="IPR022159">
    <property type="entry name" value="STIP/TFIP11_N"/>
</dbReference>
<feature type="domain" description="G-patch" evidence="9">
    <location>
        <begin position="257"/>
        <end position="303"/>
    </location>
</feature>
<dbReference type="GO" id="GO:0003676">
    <property type="term" value="F:nucleic acid binding"/>
    <property type="evidence" value="ECO:0007669"/>
    <property type="project" value="InterPro"/>
</dbReference>
<dbReference type="Proteomes" id="UP000030671">
    <property type="component" value="Unassembled WGS sequence"/>
</dbReference>
<feature type="region of interest" description="Disordered" evidence="8">
    <location>
        <begin position="1"/>
        <end position="251"/>
    </location>
</feature>
<dbReference type="SMART" id="SM00443">
    <property type="entry name" value="G_patch"/>
    <property type="match status" value="1"/>
</dbReference>
<feature type="compositionally biased region" description="Basic and acidic residues" evidence="8">
    <location>
        <begin position="25"/>
        <end position="48"/>
    </location>
</feature>
<keyword evidence="11" id="KW-1185">Reference proteome</keyword>
<evidence type="ECO:0000256" key="5">
    <source>
        <dbReference type="ARBA" id="ARBA00023187"/>
    </source>
</evidence>
<dbReference type="EMBL" id="KI925461">
    <property type="protein sequence ID" value="ETW79222.1"/>
    <property type="molecule type" value="Genomic_DNA"/>
</dbReference>
<feature type="coiled-coil region" evidence="7">
    <location>
        <begin position="433"/>
        <end position="460"/>
    </location>
</feature>
<sequence>MARRKRGFLDDGDSDSSQGSDADDLGGRFDEADPDAREERALFEDPYQRKRRRKNGKEDATYGVFADDSEEEGFGGKKRNGKPAKKSDWAKAPSFVSGEKKVDLKQDMEVEEDAEEESEGMDEDEEMEEADTDGDEGHSRPPSPRVREEEEEEEQKERPKFGGLGLGASKSQSSTSFSGFTKGGIGSSRPAAISPSPAASHSPSPAPPASLHGNLPTAFGAARPQRSFVRDNTGSANASRSATPLSTTERAHLSKLEGSFGLRMLAKMGWEAGKGLGTAGEGIVAPVESKVRPKNMGIAFRGFGERTSQSKAEARRRGEVVSDDEDEEGVKKAKKAKGKGKEQPNRSDAWKKPKKVKTKVEHKTYEQIIAEAGPDAATPGIGIIIDATGARPREVSSLADVSRASWTPSTDSTRIPEVRHNLRLIVETTTSDLVGLAREAKHVQQRKKKIQDEDQRLRKQIAEEADLISRLQQIHLVVDDITAQAYALGLVDEVSLELFAPYFEKLLSEFPHEFDTYHLDEIVVAAIAPTARRMFAKWNPLEEPGVFLPIFKRWRRALKFSDHDVQPLGTQVDIYGTRTLSASRPKDEEPMTPFESLLWNGWLPRVRSCVNNDWDPHEPHPAVELYEAWSTFLPPFIRDNFLDQLILPKVSKAVAEWNPRRDSTSLRTLVFPWLPHVGLRLEDLLGDARRKLKSLLRSWVVTDAVPADLSAWREVFDPGDWDAMLLKYVVPKLSATLRDEFRVNPRQQIMLPLERVLLWAPLLRPSILSQLLETEFFPKWLDILHIWLIQPRPNFSEIADWHEFWNRRVFSETVRNMPAVQKGFTRGLDMMNQAIDLGPDAPSKLPRPDYRLTSFEPPPLASAKPPAKISARVQEITFRAIVEDYASTHNLLFIPSGRVHEQSRMPLFRVSLTADGKGGILVYILDDAVWAPDAEGNYRAISLEDMITRAARA</sequence>
<dbReference type="eggNOG" id="KOG2184">
    <property type="taxonomic scope" value="Eukaryota"/>
</dbReference>
<evidence type="ECO:0000256" key="8">
    <source>
        <dbReference type="SAM" id="MobiDB-lite"/>
    </source>
</evidence>
<feature type="compositionally biased region" description="Polar residues" evidence="8">
    <location>
        <begin position="230"/>
        <end position="248"/>
    </location>
</feature>
<evidence type="ECO:0000256" key="2">
    <source>
        <dbReference type="ARBA" id="ARBA00010900"/>
    </source>
</evidence>
<evidence type="ECO:0000313" key="10">
    <source>
        <dbReference type="EMBL" id="ETW79222.1"/>
    </source>
</evidence>
<accession>W4K0A4</accession>
<dbReference type="Pfam" id="PF07842">
    <property type="entry name" value="GCFC"/>
    <property type="match status" value="1"/>
</dbReference>
<dbReference type="GO" id="GO:0071008">
    <property type="term" value="C:U2-type post-mRNA release spliceosomal complex"/>
    <property type="evidence" value="ECO:0007669"/>
    <property type="project" value="TreeGrafter"/>
</dbReference>
<name>W4K0A4_HETIT</name>
<dbReference type="AlphaFoldDB" id="W4K0A4"/>
<evidence type="ECO:0000256" key="6">
    <source>
        <dbReference type="ARBA" id="ARBA00023242"/>
    </source>
</evidence>
<dbReference type="InterPro" id="IPR045211">
    <property type="entry name" value="TFP11/STIP/Ntr1"/>
</dbReference>
<evidence type="ECO:0000256" key="3">
    <source>
        <dbReference type="ARBA" id="ARBA00022664"/>
    </source>
</evidence>
<reference evidence="10 11" key="1">
    <citation type="journal article" date="2012" name="New Phytol.">
        <title>Insight into trade-off between wood decay and parasitism from the genome of a fungal forest pathogen.</title>
        <authorList>
            <person name="Olson A."/>
            <person name="Aerts A."/>
            <person name="Asiegbu F."/>
            <person name="Belbahri L."/>
            <person name="Bouzid O."/>
            <person name="Broberg A."/>
            <person name="Canback B."/>
            <person name="Coutinho P.M."/>
            <person name="Cullen D."/>
            <person name="Dalman K."/>
            <person name="Deflorio G."/>
            <person name="van Diepen L.T."/>
            <person name="Dunand C."/>
            <person name="Duplessis S."/>
            <person name="Durling M."/>
            <person name="Gonthier P."/>
            <person name="Grimwood J."/>
            <person name="Fossdal C.G."/>
            <person name="Hansson D."/>
            <person name="Henrissat B."/>
            <person name="Hietala A."/>
            <person name="Himmelstrand K."/>
            <person name="Hoffmeister D."/>
            <person name="Hogberg N."/>
            <person name="James T.Y."/>
            <person name="Karlsson M."/>
            <person name="Kohler A."/>
            <person name="Kues U."/>
            <person name="Lee Y.H."/>
            <person name="Lin Y.C."/>
            <person name="Lind M."/>
            <person name="Lindquist E."/>
            <person name="Lombard V."/>
            <person name="Lucas S."/>
            <person name="Lunden K."/>
            <person name="Morin E."/>
            <person name="Murat C."/>
            <person name="Park J."/>
            <person name="Raffaello T."/>
            <person name="Rouze P."/>
            <person name="Salamov A."/>
            <person name="Schmutz J."/>
            <person name="Solheim H."/>
            <person name="Stahlberg J."/>
            <person name="Velez H."/>
            <person name="de Vries R.P."/>
            <person name="Wiebenga A."/>
            <person name="Woodward S."/>
            <person name="Yakovlev I."/>
            <person name="Garbelotto M."/>
            <person name="Martin F."/>
            <person name="Grigoriev I.V."/>
            <person name="Stenlid J."/>
        </authorList>
    </citation>
    <scope>NUCLEOTIDE SEQUENCE [LARGE SCALE GENOMIC DNA]</scope>
    <source>
        <strain evidence="10 11">TC 32-1</strain>
    </source>
</reference>
<feature type="compositionally biased region" description="Acidic residues" evidence="8">
    <location>
        <begin position="109"/>
        <end position="134"/>
    </location>
</feature>
<comment type="subcellular location">
    <subcellularLocation>
        <location evidence="1">Nucleus</location>
    </subcellularLocation>
</comment>
<dbReference type="PANTHER" id="PTHR23329:SF1">
    <property type="entry name" value="TUFTELIN-INTERACTING PROTEIN 11"/>
    <property type="match status" value="1"/>
</dbReference>
<keyword evidence="5" id="KW-0508">mRNA splicing</keyword>